<dbReference type="PRINTS" id="PR00069">
    <property type="entry name" value="ALDKETRDTASE"/>
</dbReference>
<accession>A0A8J6J1M2</accession>
<dbReference type="GO" id="GO:0046872">
    <property type="term" value="F:metal ion binding"/>
    <property type="evidence" value="ECO:0007669"/>
    <property type="project" value="UniProtKB-KW"/>
</dbReference>
<evidence type="ECO:0000313" key="5">
    <source>
        <dbReference type="EMBL" id="MBC5722624.1"/>
    </source>
</evidence>
<dbReference type="PROSITE" id="PS51379">
    <property type="entry name" value="4FE4S_FER_2"/>
    <property type="match status" value="1"/>
</dbReference>
<dbReference type="SUPFAM" id="SSF54862">
    <property type="entry name" value="4Fe-4S ferredoxins"/>
    <property type="match status" value="1"/>
</dbReference>
<dbReference type="InterPro" id="IPR017900">
    <property type="entry name" value="4Fe4S_Fe_S_CS"/>
</dbReference>
<dbReference type="PANTHER" id="PTHR43312">
    <property type="entry name" value="D-THREO-ALDOSE 1-DEHYDROGENASE"/>
    <property type="match status" value="1"/>
</dbReference>
<keyword evidence="2" id="KW-0408">Iron</keyword>
<dbReference type="GO" id="GO:0051536">
    <property type="term" value="F:iron-sulfur cluster binding"/>
    <property type="evidence" value="ECO:0007669"/>
    <property type="project" value="UniProtKB-KW"/>
</dbReference>
<organism evidence="5 6">
    <name type="scientific">Flintibacter hominis</name>
    <dbReference type="NCBI Taxonomy" id="2763048"/>
    <lineage>
        <taxon>Bacteria</taxon>
        <taxon>Bacillati</taxon>
        <taxon>Bacillota</taxon>
        <taxon>Clostridia</taxon>
        <taxon>Eubacteriales</taxon>
        <taxon>Flintibacter</taxon>
    </lineage>
</organism>
<evidence type="ECO:0000256" key="1">
    <source>
        <dbReference type="ARBA" id="ARBA00022723"/>
    </source>
</evidence>
<dbReference type="InterPro" id="IPR036812">
    <property type="entry name" value="NAD(P)_OxRdtase_dom_sf"/>
</dbReference>
<name>A0A8J6J1M2_9FIRM</name>
<dbReference type="CDD" id="cd19100">
    <property type="entry name" value="AKR_unchar"/>
    <property type="match status" value="1"/>
</dbReference>
<dbReference type="Proteomes" id="UP000628736">
    <property type="component" value="Unassembled WGS sequence"/>
</dbReference>
<dbReference type="SUPFAM" id="SSF51430">
    <property type="entry name" value="NAD(P)-linked oxidoreductase"/>
    <property type="match status" value="1"/>
</dbReference>
<gene>
    <name evidence="5" type="ORF">H8S11_07345</name>
</gene>
<keyword evidence="1" id="KW-0479">Metal-binding</keyword>
<evidence type="ECO:0000313" key="6">
    <source>
        <dbReference type="Proteomes" id="UP000628736"/>
    </source>
</evidence>
<dbReference type="Pfam" id="PF13534">
    <property type="entry name" value="Fer4_17"/>
    <property type="match status" value="1"/>
</dbReference>
<dbReference type="Pfam" id="PF00248">
    <property type="entry name" value="Aldo_ket_red"/>
    <property type="match status" value="1"/>
</dbReference>
<evidence type="ECO:0000256" key="2">
    <source>
        <dbReference type="ARBA" id="ARBA00023004"/>
    </source>
</evidence>
<dbReference type="InterPro" id="IPR053135">
    <property type="entry name" value="AKR2_Oxidoreductase"/>
</dbReference>
<dbReference type="EMBL" id="JACOPO010000004">
    <property type="protein sequence ID" value="MBC5722624.1"/>
    <property type="molecule type" value="Genomic_DNA"/>
</dbReference>
<proteinExistence type="predicted"/>
<dbReference type="InterPro" id="IPR023210">
    <property type="entry name" value="NADP_OxRdtase_dom"/>
</dbReference>
<evidence type="ECO:0000259" key="4">
    <source>
        <dbReference type="PROSITE" id="PS51379"/>
    </source>
</evidence>
<dbReference type="GO" id="GO:0016491">
    <property type="term" value="F:oxidoreductase activity"/>
    <property type="evidence" value="ECO:0007669"/>
    <property type="project" value="InterPro"/>
</dbReference>
<dbReference type="PROSITE" id="PS00198">
    <property type="entry name" value="4FE4S_FER_1"/>
    <property type="match status" value="1"/>
</dbReference>
<dbReference type="Gene3D" id="3.20.20.100">
    <property type="entry name" value="NADP-dependent oxidoreductase domain"/>
    <property type="match status" value="1"/>
</dbReference>
<keyword evidence="3" id="KW-0411">Iron-sulfur</keyword>
<protein>
    <submittedName>
        <fullName evidence="5">Aldo/keto reductase</fullName>
    </submittedName>
</protein>
<feature type="domain" description="4Fe-4S ferredoxin-type" evidence="4">
    <location>
        <begin position="294"/>
        <end position="326"/>
    </location>
</feature>
<keyword evidence="6" id="KW-1185">Reference proteome</keyword>
<dbReference type="PANTHER" id="PTHR43312:SF1">
    <property type="entry name" value="NADP-DEPENDENT OXIDOREDUCTASE DOMAIN-CONTAINING PROTEIN"/>
    <property type="match status" value="1"/>
</dbReference>
<sequence length="337" mass="37620">MTTITLGGTGIQIEKNGFGCLPIQRISQKEAAYLLRKAVDGGMNYFDTARSYSDSEEKIGYAFQGIRDKVILATKSHAKTGQELKEHLETSLRNLRTDYIDIYQFHNPAFCPKPGGEDGLYDAALEAKAQGKIGHISITNHRLAVAHEAIDSGLYATLQFPYSYLAGPQEQELVDKCQKVGMGFIAMKGMAGGLIRSGPAAAAWMALQPTVVPIWGVQHKWELDQFLSAVRETPAMTEEYQQIIDHDRKELAGDFCRGCGYCMPCPAGIEINQCARMSLMLRRAPEASWLSDQWQAEMKKIENCLHCNQCKSKCPYGLDTPRLLAENYQDYKTYLAR</sequence>
<comment type="caution">
    <text evidence="5">The sequence shown here is derived from an EMBL/GenBank/DDBJ whole genome shotgun (WGS) entry which is preliminary data.</text>
</comment>
<dbReference type="RefSeq" id="WP_186852694.1">
    <property type="nucleotide sequence ID" value="NZ_JACOPO010000004.1"/>
</dbReference>
<dbReference type="InterPro" id="IPR017896">
    <property type="entry name" value="4Fe4S_Fe-S-bd"/>
</dbReference>
<evidence type="ECO:0000256" key="3">
    <source>
        <dbReference type="ARBA" id="ARBA00023014"/>
    </source>
</evidence>
<reference evidence="5" key="1">
    <citation type="submission" date="2020-08" db="EMBL/GenBank/DDBJ databases">
        <title>Genome public.</title>
        <authorList>
            <person name="Liu C."/>
            <person name="Sun Q."/>
        </authorList>
    </citation>
    <scope>NUCLEOTIDE SEQUENCE</scope>
    <source>
        <strain evidence="5">NSJ-23</strain>
    </source>
</reference>
<dbReference type="AlphaFoldDB" id="A0A8J6J1M2"/>
<dbReference type="InterPro" id="IPR020471">
    <property type="entry name" value="AKR"/>
</dbReference>